<sequence>MCACGPTLFGPIDFYTEKYLEDVLQSAPCNNKIIVFGSGNVLCGALSVFLSFFAGILLIFLVTVDKL</sequence>
<keyword evidence="3" id="KW-1185">Reference proteome</keyword>
<evidence type="ECO:0000256" key="1">
    <source>
        <dbReference type="SAM" id="Phobius"/>
    </source>
</evidence>
<proteinExistence type="predicted"/>
<protein>
    <submittedName>
        <fullName evidence="2">Uncharacterized protein</fullName>
    </submittedName>
</protein>
<dbReference type="Proteomes" id="UP001417504">
    <property type="component" value="Unassembled WGS sequence"/>
</dbReference>
<name>A0AAP0E5W1_9MAGN</name>
<evidence type="ECO:0000313" key="3">
    <source>
        <dbReference type="Proteomes" id="UP001417504"/>
    </source>
</evidence>
<accession>A0AAP0E5W1</accession>
<keyword evidence="1" id="KW-0812">Transmembrane</keyword>
<keyword evidence="1" id="KW-0472">Membrane</keyword>
<feature type="transmembrane region" description="Helical" evidence="1">
    <location>
        <begin position="41"/>
        <end position="64"/>
    </location>
</feature>
<reference evidence="2 3" key="1">
    <citation type="submission" date="2024-01" db="EMBL/GenBank/DDBJ databases">
        <title>Genome assemblies of Stephania.</title>
        <authorList>
            <person name="Yang L."/>
        </authorList>
    </citation>
    <scope>NUCLEOTIDE SEQUENCE [LARGE SCALE GENOMIC DNA]</scope>
    <source>
        <strain evidence="2">QJT</strain>
        <tissue evidence="2">Leaf</tissue>
    </source>
</reference>
<dbReference type="EMBL" id="JBBNAE010000011">
    <property type="protein sequence ID" value="KAK9085895.1"/>
    <property type="molecule type" value="Genomic_DNA"/>
</dbReference>
<comment type="caution">
    <text evidence="2">The sequence shown here is derived from an EMBL/GenBank/DDBJ whole genome shotgun (WGS) entry which is preliminary data.</text>
</comment>
<organism evidence="2 3">
    <name type="scientific">Stephania japonica</name>
    <dbReference type="NCBI Taxonomy" id="461633"/>
    <lineage>
        <taxon>Eukaryota</taxon>
        <taxon>Viridiplantae</taxon>
        <taxon>Streptophyta</taxon>
        <taxon>Embryophyta</taxon>
        <taxon>Tracheophyta</taxon>
        <taxon>Spermatophyta</taxon>
        <taxon>Magnoliopsida</taxon>
        <taxon>Ranunculales</taxon>
        <taxon>Menispermaceae</taxon>
        <taxon>Menispermoideae</taxon>
        <taxon>Cissampelideae</taxon>
        <taxon>Stephania</taxon>
    </lineage>
</organism>
<keyword evidence="1" id="KW-1133">Transmembrane helix</keyword>
<dbReference type="AlphaFoldDB" id="A0AAP0E5W1"/>
<gene>
    <name evidence="2" type="ORF">Sjap_026306</name>
</gene>
<evidence type="ECO:0000313" key="2">
    <source>
        <dbReference type="EMBL" id="KAK9085895.1"/>
    </source>
</evidence>